<evidence type="ECO:0000256" key="3">
    <source>
        <dbReference type="ARBA" id="ARBA00022475"/>
    </source>
</evidence>
<feature type="domain" description="ABC transporter type 1 GsiC-like N-terminal" evidence="9">
    <location>
        <begin position="9"/>
        <end position="109"/>
    </location>
</feature>
<evidence type="ECO:0000259" key="8">
    <source>
        <dbReference type="Pfam" id="PF00528"/>
    </source>
</evidence>
<dbReference type="PANTHER" id="PTHR43163:SF6">
    <property type="entry name" value="DIPEPTIDE TRANSPORT SYSTEM PERMEASE PROTEIN DPPB-RELATED"/>
    <property type="match status" value="1"/>
</dbReference>
<dbReference type="SUPFAM" id="SSF161098">
    <property type="entry name" value="MetI-like"/>
    <property type="match status" value="1"/>
</dbReference>
<feature type="transmembrane region" description="Helical" evidence="7">
    <location>
        <begin position="12"/>
        <end position="33"/>
    </location>
</feature>
<feature type="transmembrane region" description="Helical" evidence="7">
    <location>
        <begin position="311"/>
        <end position="335"/>
    </location>
</feature>
<evidence type="ECO:0000256" key="2">
    <source>
        <dbReference type="ARBA" id="ARBA00022448"/>
    </source>
</evidence>
<dbReference type="InterPro" id="IPR000515">
    <property type="entry name" value="MetI-like"/>
</dbReference>
<reference evidence="10" key="1">
    <citation type="submission" date="2022-05" db="EMBL/GenBank/DDBJ databases">
        <authorList>
            <person name="Tuo L."/>
        </authorList>
    </citation>
    <scope>NUCLEOTIDE SEQUENCE</scope>
    <source>
        <strain evidence="10">BSK12Z-4</strain>
    </source>
</reference>
<comment type="subcellular location">
    <subcellularLocation>
        <location evidence="1">Cell membrane</location>
        <topology evidence="1">Multi-pass membrane protein</topology>
    </subcellularLocation>
</comment>
<keyword evidence="4 7" id="KW-0812">Transmembrane</keyword>
<keyword evidence="5 7" id="KW-1133">Transmembrane helix</keyword>
<evidence type="ECO:0000256" key="7">
    <source>
        <dbReference type="SAM" id="Phobius"/>
    </source>
</evidence>
<dbReference type="GO" id="GO:0055085">
    <property type="term" value="P:transmembrane transport"/>
    <property type="evidence" value="ECO:0007669"/>
    <property type="project" value="InterPro"/>
</dbReference>
<organism evidence="10 11">
    <name type="scientific">Nocardioides bruguierae</name>
    <dbReference type="NCBI Taxonomy" id="2945102"/>
    <lineage>
        <taxon>Bacteria</taxon>
        <taxon>Bacillati</taxon>
        <taxon>Actinomycetota</taxon>
        <taxon>Actinomycetes</taxon>
        <taxon>Propionibacteriales</taxon>
        <taxon>Nocardioidaceae</taxon>
        <taxon>Nocardioides</taxon>
    </lineage>
</organism>
<dbReference type="Proteomes" id="UP001139485">
    <property type="component" value="Unassembled WGS sequence"/>
</dbReference>
<evidence type="ECO:0000259" key="9">
    <source>
        <dbReference type="Pfam" id="PF19300"/>
    </source>
</evidence>
<feature type="transmembrane region" description="Helical" evidence="7">
    <location>
        <begin position="207"/>
        <end position="226"/>
    </location>
</feature>
<keyword evidence="11" id="KW-1185">Reference proteome</keyword>
<dbReference type="GO" id="GO:0005886">
    <property type="term" value="C:plasma membrane"/>
    <property type="evidence" value="ECO:0007669"/>
    <property type="project" value="UniProtKB-SubCell"/>
</dbReference>
<evidence type="ECO:0000256" key="4">
    <source>
        <dbReference type="ARBA" id="ARBA00022692"/>
    </source>
</evidence>
<proteinExistence type="predicted"/>
<dbReference type="AlphaFoldDB" id="A0A9X2IFJ7"/>
<evidence type="ECO:0000313" key="10">
    <source>
        <dbReference type="EMBL" id="MCM0621143.1"/>
    </source>
</evidence>
<dbReference type="Pfam" id="PF00528">
    <property type="entry name" value="BPD_transp_1"/>
    <property type="match status" value="1"/>
</dbReference>
<keyword evidence="6 7" id="KW-0472">Membrane</keyword>
<dbReference type="EMBL" id="JAMOIL010000015">
    <property type="protein sequence ID" value="MCM0621143.1"/>
    <property type="molecule type" value="Genomic_DNA"/>
</dbReference>
<evidence type="ECO:0000313" key="11">
    <source>
        <dbReference type="Proteomes" id="UP001139485"/>
    </source>
</evidence>
<evidence type="ECO:0000256" key="5">
    <source>
        <dbReference type="ARBA" id="ARBA00022989"/>
    </source>
</evidence>
<accession>A0A9X2IFJ7</accession>
<evidence type="ECO:0000256" key="1">
    <source>
        <dbReference type="ARBA" id="ARBA00004651"/>
    </source>
</evidence>
<feature type="transmembrane region" description="Helical" evidence="7">
    <location>
        <begin position="150"/>
        <end position="170"/>
    </location>
</feature>
<gene>
    <name evidence="10" type="ORF">M8330_12670</name>
</gene>
<dbReference type="InterPro" id="IPR045621">
    <property type="entry name" value="BPD_transp_1_N"/>
</dbReference>
<comment type="caution">
    <text evidence="10">The sequence shown here is derived from an EMBL/GenBank/DDBJ whole genome shotgun (WGS) entry which is preliminary data.</text>
</comment>
<feature type="transmembrane region" description="Helical" evidence="7">
    <location>
        <begin position="109"/>
        <end position="129"/>
    </location>
</feature>
<sequence length="347" mass="37789">MKAYLSRNRWWINRTLVLPLHLLIFSIAAFAMVRLVPGDPVLARIDTSNGFSQEDYDRMAEAMGLNGSIWSQGWDFVVNLFQGDLGTSTSTSRPVWTEIMDRLPATLELIFLGLGGSVLVSLVLAFVWLQTDNRVVRRVLDGYRNLTGALPDFAVAILSIVVFFVLIPIAPAPIGRLTPGTSEPLVTGLPLLDTVLVGRFDLTAQMAAHYVLPVAVLVFIHASGIWRQLSLGIEEQVSEPPTLFKIASGATRRSVFRSILRRSAASSIVTLGNKFGALLGGVIVIEQLFGFGGVGQFALDSVRTLDFPGLQGFLIVIAGLCLVGFFLVDIANMLLDPRRRPGVRVDA</sequence>
<evidence type="ECO:0000256" key="6">
    <source>
        <dbReference type="ARBA" id="ARBA00023136"/>
    </source>
</evidence>
<name>A0A9X2IFJ7_9ACTN</name>
<feature type="domain" description="ABC transmembrane type-1" evidence="8">
    <location>
        <begin position="122"/>
        <end position="340"/>
    </location>
</feature>
<protein>
    <submittedName>
        <fullName evidence="10">ABC transporter permease</fullName>
    </submittedName>
</protein>
<dbReference type="RefSeq" id="WP_250827626.1">
    <property type="nucleotide sequence ID" value="NZ_JAMOIL010000015.1"/>
</dbReference>
<dbReference type="PANTHER" id="PTHR43163">
    <property type="entry name" value="DIPEPTIDE TRANSPORT SYSTEM PERMEASE PROTEIN DPPB-RELATED"/>
    <property type="match status" value="1"/>
</dbReference>
<keyword evidence="3" id="KW-1003">Cell membrane</keyword>
<keyword evidence="2" id="KW-0813">Transport</keyword>
<feature type="transmembrane region" description="Helical" evidence="7">
    <location>
        <begin position="275"/>
        <end position="299"/>
    </location>
</feature>
<dbReference type="InterPro" id="IPR035906">
    <property type="entry name" value="MetI-like_sf"/>
</dbReference>
<dbReference type="Pfam" id="PF19300">
    <property type="entry name" value="BPD_transp_1_N"/>
    <property type="match status" value="1"/>
</dbReference>